<dbReference type="Proteomes" id="UP000297225">
    <property type="component" value="Unassembled WGS sequence"/>
</dbReference>
<keyword evidence="2" id="KW-0378">Hydrolase</keyword>
<feature type="non-terminal residue" evidence="2">
    <location>
        <position position="456"/>
    </location>
</feature>
<sequence>MSGNLLPDVSVSLLQSPDRPVVIAYTLTDEEGKYSLTYKPSGDSLTLSIGGFNIPPQIKQVPRDSEIVDFLVDVKPFELEEVSVKADKISLHGDTLNYYVGSFIHPNDHTIEDVLKRMPGIEVLNGGQVKYKGKAVRGVLIEGIDLMKNRYGIATKSLSADDIAAVQVFENHQEIKALKDLEFIDQATINLKLKEGRKGVLGLSALASAGWSKGFAGQEELVMTYFAKRHQHLGTLKWNNVGIGLDQQILSYGSNVEDQGARMTMMLRPAPPSIERTKHLFNSDLSATLNNVFITPKDHQLSLNLHYLRDNEERRGQSINTIFLPDRESLVIKEELFSHDTREKFGGEVGYKVNNDRFYLNNELIYSGVIDNGNGLVSQTKGHVHQLRNEDGHFAKNRLDLIYRGARGKGIRIISNTEFIQRNEQLKISPDGLEIFGSSSHTPHQKSSLTSISTYN</sequence>
<keyword evidence="3" id="KW-1185">Reference proteome</keyword>
<accession>A0A4Y8WNZ2</accession>
<name>A0A4Y8WNZ2_9PORP</name>
<dbReference type="AlphaFoldDB" id="A0A4Y8WNZ2"/>
<dbReference type="GO" id="GO:0004180">
    <property type="term" value="F:carboxypeptidase activity"/>
    <property type="evidence" value="ECO:0007669"/>
    <property type="project" value="UniProtKB-KW"/>
</dbReference>
<comment type="caution">
    <text evidence="2">The sequence shown here is derived from an EMBL/GenBank/DDBJ whole genome shotgun (WGS) entry which is preliminary data.</text>
</comment>
<dbReference type="RefSeq" id="WP_134852676.1">
    <property type="nucleotide sequence ID" value="NZ_SPNC01000219.1"/>
</dbReference>
<feature type="region of interest" description="Disordered" evidence="1">
    <location>
        <begin position="437"/>
        <end position="456"/>
    </location>
</feature>
<reference evidence="2 3" key="1">
    <citation type="submission" date="2019-03" db="EMBL/GenBank/DDBJ databases">
        <title>Porphyromonas levii Isolated from the Uterus of Dairy Cows.</title>
        <authorList>
            <person name="Francis A.M."/>
        </authorList>
    </citation>
    <scope>NUCLEOTIDE SEQUENCE [LARGE SCALE GENOMIC DNA]</scope>
    <source>
        <strain evidence="2 3">AF5678</strain>
    </source>
</reference>
<dbReference type="SUPFAM" id="SSF49464">
    <property type="entry name" value="Carboxypeptidase regulatory domain-like"/>
    <property type="match status" value="1"/>
</dbReference>
<keyword evidence="2" id="KW-0645">Protease</keyword>
<gene>
    <name evidence="2" type="ORF">E4P47_09325</name>
</gene>
<dbReference type="SUPFAM" id="SSF56935">
    <property type="entry name" value="Porins"/>
    <property type="match status" value="1"/>
</dbReference>
<evidence type="ECO:0000313" key="3">
    <source>
        <dbReference type="Proteomes" id="UP000297225"/>
    </source>
</evidence>
<evidence type="ECO:0000313" key="2">
    <source>
        <dbReference type="EMBL" id="TFH94014.1"/>
    </source>
</evidence>
<dbReference type="InterPro" id="IPR008969">
    <property type="entry name" value="CarboxyPept-like_regulatory"/>
</dbReference>
<proteinExistence type="predicted"/>
<protein>
    <submittedName>
        <fullName evidence="2">Carboxypeptidase regulatory-like domain-containing protein</fullName>
    </submittedName>
</protein>
<evidence type="ECO:0000256" key="1">
    <source>
        <dbReference type="SAM" id="MobiDB-lite"/>
    </source>
</evidence>
<dbReference type="EMBL" id="SPNC01000219">
    <property type="protein sequence ID" value="TFH94014.1"/>
    <property type="molecule type" value="Genomic_DNA"/>
</dbReference>
<organism evidence="2 3">
    <name type="scientific">Porphyromonas levii</name>
    <dbReference type="NCBI Taxonomy" id="28114"/>
    <lineage>
        <taxon>Bacteria</taxon>
        <taxon>Pseudomonadati</taxon>
        <taxon>Bacteroidota</taxon>
        <taxon>Bacteroidia</taxon>
        <taxon>Bacteroidales</taxon>
        <taxon>Porphyromonadaceae</taxon>
        <taxon>Porphyromonas</taxon>
    </lineage>
</organism>
<keyword evidence="2" id="KW-0121">Carboxypeptidase</keyword>